<evidence type="ECO:0000313" key="2">
    <source>
        <dbReference type="Proteomes" id="UP001186974"/>
    </source>
</evidence>
<protein>
    <submittedName>
        <fullName evidence="1">Uncharacterized protein</fullName>
    </submittedName>
</protein>
<proteinExistence type="predicted"/>
<gene>
    <name evidence="1" type="ORF">LTS18_003909</name>
</gene>
<accession>A0ACC3D692</accession>
<reference evidence="1" key="1">
    <citation type="submission" date="2024-09" db="EMBL/GenBank/DDBJ databases">
        <title>Black Yeasts Isolated from many extreme environments.</title>
        <authorList>
            <person name="Coleine C."/>
            <person name="Stajich J.E."/>
            <person name="Selbmann L."/>
        </authorList>
    </citation>
    <scope>NUCLEOTIDE SEQUENCE</scope>
    <source>
        <strain evidence="1">CCFEE 5737</strain>
    </source>
</reference>
<dbReference type="EMBL" id="JAWDJW010007256">
    <property type="protein sequence ID" value="KAK3062515.1"/>
    <property type="molecule type" value="Genomic_DNA"/>
</dbReference>
<feature type="non-terminal residue" evidence="1">
    <location>
        <position position="139"/>
    </location>
</feature>
<name>A0ACC3D692_9PEZI</name>
<dbReference type="Proteomes" id="UP001186974">
    <property type="component" value="Unassembled WGS sequence"/>
</dbReference>
<comment type="caution">
    <text evidence="1">The sequence shown here is derived from an EMBL/GenBank/DDBJ whole genome shotgun (WGS) entry which is preliminary data.</text>
</comment>
<keyword evidence="2" id="KW-1185">Reference proteome</keyword>
<evidence type="ECO:0000313" key="1">
    <source>
        <dbReference type="EMBL" id="KAK3062515.1"/>
    </source>
</evidence>
<organism evidence="1 2">
    <name type="scientific">Coniosporium uncinatum</name>
    <dbReference type="NCBI Taxonomy" id="93489"/>
    <lineage>
        <taxon>Eukaryota</taxon>
        <taxon>Fungi</taxon>
        <taxon>Dikarya</taxon>
        <taxon>Ascomycota</taxon>
        <taxon>Pezizomycotina</taxon>
        <taxon>Dothideomycetes</taxon>
        <taxon>Dothideomycetes incertae sedis</taxon>
        <taxon>Coniosporium</taxon>
    </lineage>
</organism>
<sequence>MAASIVFGPALPHHSSRLSTSSSPESLEGSSESPSTATSTRFSFSIRYVDDRSSQDDVVPKVEEVEEDELVDAKIPLNEGEEKGESSASQAVMKRPRGRPRKYPKTPPASLSKAPKGRSKTGCITCRRRKKKCDETKPE</sequence>